<name>A0A6I2KT08_9BURK</name>
<sequence>MKPADSVEGLAAFAVLFGVSIKQCTPREGFELFFAFYDRVKAEGCGDSESDKLLFQWGRTIEELGNFSS</sequence>
<dbReference type="AlphaFoldDB" id="A0A6I2KT08"/>
<dbReference type="RefSeq" id="WP_154373162.1">
    <property type="nucleotide sequence ID" value="NZ_WKJK01000002.1"/>
</dbReference>
<protein>
    <submittedName>
        <fullName evidence="1">Uncharacterized protein</fullName>
    </submittedName>
</protein>
<reference evidence="1 2" key="1">
    <citation type="submission" date="2019-11" db="EMBL/GenBank/DDBJ databases">
        <title>Novel species isolated from a subtropical stream in China.</title>
        <authorList>
            <person name="Lu H."/>
        </authorList>
    </citation>
    <scope>NUCLEOTIDE SEQUENCE [LARGE SCALE GENOMIC DNA]</scope>
    <source>
        <strain evidence="1 2">FT80W</strain>
    </source>
</reference>
<dbReference type="Proteomes" id="UP000433309">
    <property type="component" value="Unassembled WGS sequence"/>
</dbReference>
<evidence type="ECO:0000313" key="1">
    <source>
        <dbReference type="EMBL" id="MRW89035.1"/>
    </source>
</evidence>
<dbReference type="EMBL" id="WKJK01000002">
    <property type="protein sequence ID" value="MRW89035.1"/>
    <property type="molecule type" value="Genomic_DNA"/>
</dbReference>
<keyword evidence="2" id="KW-1185">Reference proteome</keyword>
<evidence type="ECO:0000313" key="2">
    <source>
        <dbReference type="Proteomes" id="UP000433309"/>
    </source>
</evidence>
<gene>
    <name evidence="1" type="ORF">GJ699_03465</name>
</gene>
<organism evidence="1 2">
    <name type="scientific">Duganella guangzhouensis</name>
    <dbReference type="NCBI Taxonomy" id="2666084"/>
    <lineage>
        <taxon>Bacteria</taxon>
        <taxon>Pseudomonadati</taxon>
        <taxon>Pseudomonadota</taxon>
        <taxon>Betaproteobacteria</taxon>
        <taxon>Burkholderiales</taxon>
        <taxon>Oxalobacteraceae</taxon>
        <taxon>Telluria group</taxon>
        <taxon>Duganella</taxon>
    </lineage>
</organism>
<comment type="caution">
    <text evidence="1">The sequence shown here is derived from an EMBL/GenBank/DDBJ whole genome shotgun (WGS) entry which is preliminary data.</text>
</comment>
<accession>A0A6I2KT08</accession>
<proteinExistence type="predicted"/>